<evidence type="ECO:0000256" key="9">
    <source>
        <dbReference type="ARBA" id="ARBA00023136"/>
    </source>
</evidence>
<evidence type="ECO:0000256" key="4">
    <source>
        <dbReference type="ARBA" id="ARBA00022452"/>
    </source>
</evidence>
<dbReference type="NCBIfam" id="TIGR01376">
    <property type="entry name" value="POMP_repeat"/>
    <property type="match status" value="2"/>
</dbReference>
<keyword evidence="9" id="KW-0472">Membrane</keyword>
<keyword evidence="7" id="KW-0812">Transmembrane</keyword>
<evidence type="ECO:0000256" key="8">
    <source>
        <dbReference type="ARBA" id="ARBA00022729"/>
    </source>
</evidence>
<dbReference type="InterPro" id="IPR005546">
    <property type="entry name" value="Autotransporte_beta"/>
</dbReference>
<dbReference type="Pfam" id="PF07548">
    <property type="entry name" value="ChlamPMP_M"/>
    <property type="match status" value="1"/>
</dbReference>
<protein>
    <submittedName>
        <fullName evidence="12">Polymorphic outer membrane protein h family</fullName>
    </submittedName>
</protein>
<keyword evidence="8" id="KW-0732">Signal</keyword>
<gene>
    <name evidence="12" type="ordered locus">G5S_0608</name>
</gene>
<dbReference type="InterPro" id="IPR003368">
    <property type="entry name" value="POMP_repeat"/>
</dbReference>
<evidence type="ECO:0000256" key="5">
    <source>
        <dbReference type="ARBA" id="ARBA00022512"/>
    </source>
</evidence>
<proteinExistence type="inferred from homology"/>
<keyword evidence="4" id="KW-1134">Transmembrane beta strand</keyword>
<evidence type="ECO:0000256" key="2">
    <source>
        <dbReference type="ARBA" id="ARBA00004416"/>
    </source>
</evidence>
<evidence type="ECO:0000256" key="3">
    <source>
        <dbReference type="ARBA" id="ARBA00007542"/>
    </source>
</evidence>
<dbReference type="RefSeq" id="WP_013712652.1">
    <property type="nucleotide sequence ID" value="NC_015408.1"/>
</dbReference>
<dbReference type="SUPFAM" id="SSF103515">
    <property type="entry name" value="Autotransporter"/>
    <property type="match status" value="1"/>
</dbReference>
<dbReference type="InterPro" id="IPR011427">
    <property type="entry name" value="Polymorphic_membr_middle"/>
</dbReference>
<feature type="domain" description="Autotransporter" evidence="11">
    <location>
        <begin position="717"/>
        <end position="1006"/>
    </location>
</feature>
<dbReference type="Gene3D" id="2.40.128.130">
    <property type="entry name" value="Autotransporter beta-domain"/>
    <property type="match status" value="1"/>
</dbReference>
<keyword evidence="13" id="KW-1185">Reference proteome</keyword>
<evidence type="ECO:0000256" key="6">
    <source>
        <dbReference type="ARBA" id="ARBA00022525"/>
    </source>
</evidence>
<keyword evidence="10" id="KW-0998">Cell outer membrane</keyword>
<evidence type="ECO:0000256" key="7">
    <source>
        <dbReference type="ARBA" id="ARBA00022692"/>
    </source>
</evidence>
<evidence type="ECO:0000259" key="11">
    <source>
        <dbReference type="PROSITE" id="PS51208"/>
    </source>
</evidence>
<comment type="subcellular location">
    <subcellularLocation>
        <location evidence="2">Cell outer membrane</location>
        <topology evidence="2">Peripheral membrane protein</topology>
        <orientation evidence="2">Extracellular side</orientation>
    </subcellularLocation>
    <subcellularLocation>
        <location evidence="1">Secreted</location>
        <location evidence="1">Cell wall</location>
    </subcellularLocation>
</comment>
<keyword evidence="5" id="KW-0134">Cell wall</keyword>
<keyword evidence="6" id="KW-0964">Secreted</keyword>
<dbReference type="KEGG" id="cpm:G5S_0608"/>
<evidence type="ECO:0000256" key="10">
    <source>
        <dbReference type="ARBA" id="ARBA00023237"/>
    </source>
</evidence>
<reference evidence="12 13" key="1">
    <citation type="journal article" date="2011" name="J. Bacteriol.">
        <title>Genome sequence of the obligate intracellular animal pathogen Chlamydia pecorum E58.</title>
        <authorList>
            <person name="Mojica S."/>
            <person name="Huot Creasy H."/>
            <person name="Daugherty S."/>
            <person name="Read T.D."/>
            <person name="Kim T."/>
            <person name="Kaltenboeck B."/>
            <person name="Bavoil P."/>
            <person name="Myers G.S."/>
        </authorList>
    </citation>
    <scope>NUCLEOTIDE SEQUENCE [LARGE SCALE GENOMIC DNA]</scope>
    <source>
        <strain evidence="12 13">E58</strain>
    </source>
</reference>
<evidence type="ECO:0000313" key="12">
    <source>
        <dbReference type="EMBL" id="AEB41574.1"/>
    </source>
</evidence>
<dbReference type="SMART" id="SM00869">
    <property type="entry name" value="Autotransporter"/>
    <property type="match status" value="1"/>
</dbReference>
<sequence length="1006" mass="107307">MPPSFKHSSFCVFACLCSASWSFGSHHNHNVALPMFNQGNTVTLSSDYTFNQVLGTEFATSFIGNANNLTLQGKGNSLTFSFCQAPLAGSSGFISATETLILKGFSKLLFDSNQASGENGMILSKDILFTDNKNLVFLNNKSPYSPPAEVTPTNPPANPPTPTPATKINLGQSIFRVDTSLKILNTSEKISFLNNCANFGSVISCVNSATSTVTIANNSATMEFSQNFSTCSGGVIHNGKQVTFSDNTGNITFSGNSCANSLSGISAPTGETFAFGAGGAICIPNGSLILENNSGSFTFSYNATPGSAGAIYAQTCEISNTGPLTFHSNTAAQKGGAICAKVFELNSYGMTTFKNNRATSGGAIFVSPTIGNQTTPPTTESTLKISAYKNTISFDGNMLSSVPSVRNAITVKEGGKILALQAQSSSKLLFYDPITHELPTTTQGGQQQPATLETITINNSGFSGSVVFSAENLSLGESLIPANKTSTLLGNVQVQDGELRITQNAIVNVLGFTASTGRLTLGSGGTLGVATTTPANTPAAESFTIGKLGVDILSFLSPNFSSATIAGPSTTGAQTPTTTLTGSLELVYDDDYDLYDNSFLKTSTAIPAVNLTGTGTITKDAFTPGEIPVSKHYGYQGSWSSTWTRPLFAPTPSGTFPGGAGTPPANMLYVLWTPSPQDKATYIFAPERRTELVTNTLWMSFLASKAFSDALQETLLAQEGGVSIALRGIGNYIHQGIRQGREGYSGRFGGYQATLAMRYPDDATVGMAFGQLYGKANAHPYSAKVSESMTLCSFFGRFPIVTEKTEVRLSWEAEYEYTRNHLTTTYTTPNSTRQSQGNWYNNTFHVVVAAEHPFLYWCKLTNRLAEILNLTGFISADFLGGWQAAFTETGDLARSFSRGAGYNVSLPIGCSTQVFSPFKKAPSTLTLKVAYTPDIFRVNPHTIVSIVSNQESTKIFGANPSRHGIFVQIHNLVSLASYTKAFLDYTLENKRGYTHQRVSTGLHRKF</sequence>
<dbReference type="AlphaFoldDB" id="A0AA34RD79"/>
<dbReference type="GO" id="GO:0009279">
    <property type="term" value="C:cell outer membrane"/>
    <property type="evidence" value="ECO:0007669"/>
    <property type="project" value="UniProtKB-SubCell"/>
</dbReference>
<accession>A0AA34RD79</accession>
<dbReference type="PROSITE" id="PS51208">
    <property type="entry name" value="AUTOTRANSPORTER"/>
    <property type="match status" value="1"/>
</dbReference>
<name>A0AA34RD79_CHLPE</name>
<evidence type="ECO:0000313" key="13">
    <source>
        <dbReference type="Proteomes" id="UP000008305"/>
    </source>
</evidence>
<comment type="similarity">
    <text evidence="3">Belongs to the PMP outer membrane protein family.</text>
</comment>
<organism evidence="12 13">
    <name type="scientific">Chlamydia pecorum (strain ATCC VR-628 / DSM 29919 / E58)</name>
    <name type="common">Chlamydophila pecorum</name>
    <dbReference type="NCBI Taxonomy" id="331635"/>
    <lineage>
        <taxon>Bacteria</taxon>
        <taxon>Pseudomonadati</taxon>
        <taxon>Chlamydiota</taxon>
        <taxon>Chlamydiia</taxon>
        <taxon>Chlamydiales</taxon>
        <taxon>Chlamydiaceae</taxon>
        <taxon>Chlamydia/Chlamydophila group</taxon>
        <taxon>Chlamydia</taxon>
    </lineage>
</organism>
<dbReference type="Proteomes" id="UP000008305">
    <property type="component" value="Chromosome"/>
</dbReference>
<dbReference type="Pfam" id="PF03797">
    <property type="entry name" value="Autotransporter"/>
    <property type="match status" value="1"/>
</dbReference>
<dbReference type="InterPro" id="IPR036709">
    <property type="entry name" value="Autotransporte_beta_dom_sf"/>
</dbReference>
<dbReference type="Pfam" id="PF02415">
    <property type="entry name" value="Chlam_PMP"/>
    <property type="match status" value="2"/>
</dbReference>
<evidence type="ECO:0000256" key="1">
    <source>
        <dbReference type="ARBA" id="ARBA00004191"/>
    </source>
</evidence>
<dbReference type="EMBL" id="CP002608">
    <property type="protein sequence ID" value="AEB41574.1"/>
    <property type="molecule type" value="Genomic_DNA"/>
</dbReference>